<reference evidence="2 3" key="1">
    <citation type="submission" date="2016-11" db="EMBL/GenBank/DDBJ databases">
        <authorList>
            <person name="Jaros S."/>
            <person name="Januszkiewicz K."/>
            <person name="Wedrychowicz H."/>
        </authorList>
    </citation>
    <scope>NUCLEOTIDE SEQUENCE [LARGE SCALE GENOMIC DNA]</scope>
    <source>
        <strain evidence="2 3">CGMCC 4.5723</strain>
    </source>
</reference>
<sequence length="141" mass="15663">MSQNNFTFDDASSRVAEGRRIGARARRAALWFRWFVALQAAFALAFTLAVDVFRAPYWIAFALLLLASAFLWATAFRHRLSAPRNGLRNVGIAVATWFALYTLMLDPSLQLVGASSPWWWVLAGAVAVSPIAACLWASSRR</sequence>
<keyword evidence="3" id="KW-1185">Reference proteome</keyword>
<evidence type="ECO:0000313" key="2">
    <source>
        <dbReference type="EMBL" id="SHI61274.1"/>
    </source>
</evidence>
<name>A0A1M6CKI7_9ACTN</name>
<accession>A0A1M6CKI7</accession>
<feature type="transmembrane region" description="Helical" evidence="1">
    <location>
        <begin position="30"/>
        <end position="49"/>
    </location>
</feature>
<feature type="transmembrane region" description="Helical" evidence="1">
    <location>
        <begin position="87"/>
        <end position="105"/>
    </location>
</feature>
<feature type="transmembrane region" description="Helical" evidence="1">
    <location>
        <begin position="117"/>
        <end position="137"/>
    </location>
</feature>
<gene>
    <name evidence="2" type="ORF">SAMN05421803_101730</name>
</gene>
<dbReference type="RefSeq" id="WP_073374809.1">
    <property type="nucleotide sequence ID" value="NZ_FQZK01000001.1"/>
</dbReference>
<keyword evidence="1" id="KW-1133">Transmembrane helix</keyword>
<dbReference type="STRING" id="758803.SAMN05421803_101730"/>
<protein>
    <submittedName>
        <fullName evidence="2">Uncharacterized protein</fullName>
    </submittedName>
</protein>
<feature type="transmembrane region" description="Helical" evidence="1">
    <location>
        <begin position="55"/>
        <end position="75"/>
    </location>
</feature>
<dbReference type="EMBL" id="FQZK01000001">
    <property type="protein sequence ID" value="SHI61274.1"/>
    <property type="molecule type" value="Genomic_DNA"/>
</dbReference>
<dbReference type="AlphaFoldDB" id="A0A1M6CKI7"/>
<keyword evidence="1" id="KW-0812">Transmembrane</keyword>
<dbReference type="Proteomes" id="UP000184452">
    <property type="component" value="Unassembled WGS sequence"/>
</dbReference>
<evidence type="ECO:0000256" key="1">
    <source>
        <dbReference type="SAM" id="Phobius"/>
    </source>
</evidence>
<proteinExistence type="predicted"/>
<dbReference type="OrthoDB" id="5080201at2"/>
<organism evidence="2 3">
    <name type="scientific">Nocardiopsis flavescens</name>
    <dbReference type="NCBI Taxonomy" id="758803"/>
    <lineage>
        <taxon>Bacteria</taxon>
        <taxon>Bacillati</taxon>
        <taxon>Actinomycetota</taxon>
        <taxon>Actinomycetes</taxon>
        <taxon>Streptosporangiales</taxon>
        <taxon>Nocardiopsidaceae</taxon>
        <taxon>Nocardiopsis</taxon>
    </lineage>
</organism>
<keyword evidence="1" id="KW-0472">Membrane</keyword>
<evidence type="ECO:0000313" key="3">
    <source>
        <dbReference type="Proteomes" id="UP000184452"/>
    </source>
</evidence>